<evidence type="ECO:0000313" key="3">
    <source>
        <dbReference type="Proteomes" id="UP000246722"/>
    </source>
</evidence>
<dbReference type="PANTHER" id="PTHR38030:SF2">
    <property type="entry name" value="PROTOPORPHYRINOGEN IX DEHYDROGENASE [QUINONE]"/>
    <property type="match status" value="1"/>
</dbReference>
<dbReference type="InterPro" id="IPR029039">
    <property type="entry name" value="Flavoprotein-like_sf"/>
</dbReference>
<dbReference type="Pfam" id="PF12724">
    <property type="entry name" value="Flavodoxin_5"/>
    <property type="match status" value="1"/>
</dbReference>
<feature type="domain" description="Flavodoxin" evidence="1">
    <location>
        <begin position="5"/>
        <end position="148"/>
    </location>
</feature>
<evidence type="ECO:0000313" key="2">
    <source>
        <dbReference type="EMBL" id="PXA67924.1"/>
    </source>
</evidence>
<dbReference type="Proteomes" id="UP000246722">
    <property type="component" value="Unassembled WGS sequence"/>
</dbReference>
<gene>
    <name evidence="2" type="ORF">CTB96_14755</name>
</gene>
<evidence type="ECO:0000259" key="1">
    <source>
        <dbReference type="Pfam" id="PF12724"/>
    </source>
</evidence>
<dbReference type="RefSeq" id="WP_110127596.1">
    <property type="nucleotide sequence ID" value="NZ_QHLY01000012.1"/>
</dbReference>
<dbReference type="OrthoDB" id="129384at2"/>
<protein>
    <submittedName>
        <fullName evidence="2">Protoporphyrinogen oxidase</fullName>
    </submittedName>
</protein>
<proteinExistence type="predicted"/>
<keyword evidence="3" id="KW-1185">Reference proteome</keyword>
<name>A0A317ZT90_9MICO</name>
<dbReference type="PANTHER" id="PTHR38030">
    <property type="entry name" value="PROTOPORPHYRINOGEN IX DEHYDROGENASE [MENAQUINONE]"/>
    <property type="match status" value="1"/>
</dbReference>
<comment type="caution">
    <text evidence="2">The sequence shown here is derived from an EMBL/GenBank/DDBJ whole genome shotgun (WGS) entry which is preliminary data.</text>
</comment>
<dbReference type="GO" id="GO:0006783">
    <property type="term" value="P:heme biosynthetic process"/>
    <property type="evidence" value="ECO:0007669"/>
    <property type="project" value="TreeGrafter"/>
</dbReference>
<dbReference type="GO" id="GO:0010181">
    <property type="term" value="F:FMN binding"/>
    <property type="evidence" value="ECO:0007669"/>
    <property type="project" value="TreeGrafter"/>
</dbReference>
<dbReference type="GO" id="GO:0070819">
    <property type="term" value="F:menaquinone-dependent protoporphyrinogen oxidase activity"/>
    <property type="evidence" value="ECO:0007669"/>
    <property type="project" value="TreeGrafter"/>
</dbReference>
<sequence>MRVAVVCASHYGATRGIAEHLAGALVRSGADVAGFDAAEPPHAEAVAGFDAFVVGSAVYMGHWLRDAASFVRRYQPTLLEHPIWLFSSGPLGTPAADESGAPPAELNPADLVPAEIGEFTTSVRPVGHRVFSGAIDTDKLSLPHRMIRKFPGAAEKIPAGDFRDWAAIDAWGLEIAGSLGICGRPGEPQPTAPSQPR</sequence>
<accession>A0A317ZT90</accession>
<dbReference type="InterPro" id="IPR026816">
    <property type="entry name" value="Flavodoxin_dom"/>
</dbReference>
<dbReference type="InterPro" id="IPR052200">
    <property type="entry name" value="Protoporphyrinogen_IX_DH"/>
</dbReference>
<organism evidence="2 3">
    <name type="scientific">Cryobacterium arcticum</name>
    <dbReference type="NCBI Taxonomy" id="670052"/>
    <lineage>
        <taxon>Bacteria</taxon>
        <taxon>Bacillati</taxon>
        <taxon>Actinomycetota</taxon>
        <taxon>Actinomycetes</taxon>
        <taxon>Micrococcales</taxon>
        <taxon>Microbacteriaceae</taxon>
        <taxon>Cryobacterium</taxon>
    </lineage>
</organism>
<dbReference type="SUPFAM" id="SSF52218">
    <property type="entry name" value="Flavoproteins"/>
    <property type="match status" value="1"/>
</dbReference>
<dbReference type="Gene3D" id="3.40.50.360">
    <property type="match status" value="1"/>
</dbReference>
<reference evidence="2 3" key="1">
    <citation type="submission" date="2018-05" db="EMBL/GenBank/DDBJ databases">
        <title>Genetic diversity of glacier-inhabiting Cryobacterium bacteria in China and description of Cryobacterium mengkeensis sp. nov. and Arthrobacter glacialis sp. nov.</title>
        <authorList>
            <person name="Liu Q."/>
            <person name="Xin Y.-H."/>
        </authorList>
    </citation>
    <scope>NUCLEOTIDE SEQUENCE [LARGE SCALE GENOMIC DNA]</scope>
    <source>
        <strain evidence="2 3">SK-1</strain>
    </source>
</reference>
<dbReference type="EMBL" id="QHLY01000012">
    <property type="protein sequence ID" value="PXA67924.1"/>
    <property type="molecule type" value="Genomic_DNA"/>
</dbReference>
<dbReference type="AlphaFoldDB" id="A0A317ZT90"/>